<dbReference type="Gene3D" id="3.40.50.300">
    <property type="entry name" value="P-loop containing nucleotide triphosphate hydrolases"/>
    <property type="match status" value="1"/>
</dbReference>
<evidence type="ECO:0000256" key="2">
    <source>
        <dbReference type="SAM" id="Phobius"/>
    </source>
</evidence>
<feature type="region of interest" description="Disordered" evidence="1">
    <location>
        <begin position="1"/>
        <end position="111"/>
    </location>
</feature>
<keyword evidence="2" id="KW-1133">Transmembrane helix</keyword>
<accession>A0AAD2GAK7</accession>
<keyword evidence="2" id="KW-0472">Membrane</keyword>
<feature type="compositionally biased region" description="Polar residues" evidence="1">
    <location>
        <begin position="1"/>
        <end position="26"/>
    </location>
</feature>
<evidence type="ECO:0000256" key="1">
    <source>
        <dbReference type="SAM" id="MobiDB-lite"/>
    </source>
</evidence>
<gene>
    <name evidence="3" type="ORF">CYCCA115_LOCUS21515</name>
</gene>
<dbReference type="InterPro" id="IPR027417">
    <property type="entry name" value="P-loop_NTPase"/>
</dbReference>
<name>A0AAD2GAK7_9STRA</name>
<feature type="transmembrane region" description="Helical" evidence="2">
    <location>
        <begin position="117"/>
        <end position="140"/>
    </location>
</feature>
<evidence type="ECO:0008006" key="5">
    <source>
        <dbReference type="Google" id="ProtNLM"/>
    </source>
</evidence>
<evidence type="ECO:0000313" key="3">
    <source>
        <dbReference type="EMBL" id="CAJ1965928.1"/>
    </source>
</evidence>
<feature type="compositionally biased region" description="Low complexity" evidence="1">
    <location>
        <begin position="102"/>
        <end position="111"/>
    </location>
</feature>
<dbReference type="AlphaFoldDB" id="A0AAD2GAK7"/>
<dbReference type="EMBL" id="CAKOGP040002236">
    <property type="protein sequence ID" value="CAJ1965928.1"/>
    <property type="molecule type" value="Genomic_DNA"/>
</dbReference>
<keyword evidence="4" id="KW-1185">Reference proteome</keyword>
<dbReference type="Proteomes" id="UP001295423">
    <property type="component" value="Unassembled WGS sequence"/>
</dbReference>
<evidence type="ECO:0000313" key="4">
    <source>
        <dbReference type="Proteomes" id="UP001295423"/>
    </source>
</evidence>
<comment type="caution">
    <text evidence="3">The sequence shown here is derived from an EMBL/GenBank/DDBJ whole genome shotgun (WGS) entry which is preliminary data.</text>
</comment>
<keyword evidence="2" id="KW-0812">Transmembrane</keyword>
<sequence>MSYQAPSSNITSQLNNDTSLRDSVNQAAKERRQQRRRVRQQDFDKGSNSNYNSISNRSITSPDNKMMISSSIHSADDSDSARRKTRKHGKPSKTYSGDIHISSSSNNSSNNNNSGSILWTVLVVGLIFCVLDVGYIMYFVEYHPDLWADLPNRFNAVLPPKLTPLKTQKPVLNRQVESKDGSLNADADTAKMIQEKQPIIKLIQDANVPFDPLVDTELLNDLPTWSEITGMYGEKPVIHGLEMCEPFRTHSDPADHFVSTAGTFNSGTNLMAELLIANCRMTERMKKYGAINRGIRWQVPWGKHTPPGDNEYRQTHKTDKDKNIDANDILPAVTIRDPLVWLQSMCRHHYAARWPHTENHCPDFTLPNIKAVVHYAEMSKSHDSILHLWNDWYTEYRTATFPHLIVRFEDLVFHPEDVTKQVCECAGGQMRKDKKFIYIVDSAKKGLAAHGKNRTGYVDAIVKYGSAARRYDGYEYKEDLEYIRKNVDPELMKAMQYPDIDPNHNV</sequence>
<proteinExistence type="predicted"/>
<protein>
    <recommendedName>
        <fullName evidence="5">Sulfotransferase domain-containing protein</fullName>
    </recommendedName>
</protein>
<reference evidence="3" key="1">
    <citation type="submission" date="2023-08" db="EMBL/GenBank/DDBJ databases">
        <authorList>
            <person name="Audoor S."/>
            <person name="Bilcke G."/>
        </authorList>
    </citation>
    <scope>NUCLEOTIDE SEQUENCE</scope>
</reference>
<dbReference type="SUPFAM" id="SSF52540">
    <property type="entry name" value="P-loop containing nucleoside triphosphate hydrolases"/>
    <property type="match status" value="1"/>
</dbReference>
<organism evidence="3 4">
    <name type="scientific">Cylindrotheca closterium</name>
    <dbReference type="NCBI Taxonomy" id="2856"/>
    <lineage>
        <taxon>Eukaryota</taxon>
        <taxon>Sar</taxon>
        <taxon>Stramenopiles</taxon>
        <taxon>Ochrophyta</taxon>
        <taxon>Bacillariophyta</taxon>
        <taxon>Bacillariophyceae</taxon>
        <taxon>Bacillariophycidae</taxon>
        <taxon>Bacillariales</taxon>
        <taxon>Bacillariaceae</taxon>
        <taxon>Cylindrotheca</taxon>
    </lineage>
</organism>
<feature type="compositionally biased region" description="Low complexity" evidence="1">
    <location>
        <begin position="47"/>
        <end position="61"/>
    </location>
</feature>